<keyword evidence="2" id="KW-1133">Transmembrane helix</keyword>
<evidence type="ECO:0000313" key="3">
    <source>
        <dbReference type="EMBL" id="PAA93788.1"/>
    </source>
</evidence>
<organism evidence="3 4">
    <name type="scientific">Macrostomum lignano</name>
    <dbReference type="NCBI Taxonomy" id="282301"/>
    <lineage>
        <taxon>Eukaryota</taxon>
        <taxon>Metazoa</taxon>
        <taxon>Spiralia</taxon>
        <taxon>Lophotrochozoa</taxon>
        <taxon>Platyhelminthes</taxon>
        <taxon>Rhabditophora</taxon>
        <taxon>Macrostomorpha</taxon>
        <taxon>Macrostomida</taxon>
        <taxon>Macrostomidae</taxon>
        <taxon>Macrostomum</taxon>
    </lineage>
</organism>
<keyword evidence="2" id="KW-0812">Transmembrane</keyword>
<keyword evidence="2" id="KW-0472">Membrane</keyword>
<keyword evidence="4" id="KW-1185">Reference proteome</keyword>
<sequence>PGRENLSKSAVCSAGKGYIFAGSAILRSQSRMDTMPIVYTALVLVISLVLAVGADALLIFLVQVWLPSRSARIAAENLQSGAAEAGGLEAALPPSMVVAAATVAAAAAEAERDEREETIDSEPSETDEQL</sequence>
<feature type="non-terminal residue" evidence="3">
    <location>
        <position position="1"/>
    </location>
</feature>
<dbReference type="AlphaFoldDB" id="A0A267H676"/>
<evidence type="ECO:0000256" key="2">
    <source>
        <dbReference type="SAM" id="Phobius"/>
    </source>
</evidence>
<gene>
    <name evidence="3" type="ORF">BOX15_Mlig034446g1</name>
</gene>
<comment type="caution">
    <text evidence="3">The sequence shown here is derived from an EMBL/GenBank/DDBJ whole genome shotgun (WGS) entry which is preliminary data.</text>
</comment>
<feature type="transmembrane region" description="Helical" evidence="2">
    <location>
        <begin position="37"/>
        <end position="62"/>
    </location>
</feature>
<proteinExistence type="predicted"/>
<dbReference type="Proteomes" id="UP000215902">
    <property type="component" value="Unassembled WGS sequence"/>
</dbReference>
<protein>
    <submittedName>
        <fullName evidence="3">Uncharacterized protein</fullName>
    </submittedName>
</protein>
<feature type="compositionally biased region" description="Acidic residues" evidence="1">
    <location>
        <begin position="116"/>
        <end position="130"/>
    </location>
</feature>
<evidence type="ECO:0000256" key="1">
    <source>
        <dbReference type="SAM" id="MobiDB-lite"/>
    </source>
</evidence>
<feature type="region of interest" description="Disordered" evidence="1">
    <location>
        <begin position="108"/>
        <end position="130"/>
    </location>
</feature>
<accession>A0A267H676</accession>
<dbReference type="EMBL" id="NIVC01000020">
    <property type="protein sequence ID" value="PAA93788.1"/>
    <property type="molecule type" value="Genomic_DNA"/>
</dbReference>
<reference evidence="3 4" key="1">
    <citation type="submission" date="2017-06" db="EMBL/GenBank/DDBJ databases">
        <title>A platform for efficient transgenesis in Macrostomum lignano, a flatworm model organism for stem cell research.</title>
        <authorList>
            <person name="Berezikov E."/>
        </authorList>
    </citation>
    <scope>NUCLEOTIDE SEQUENCE [LARGE SCALE GENOMIC DNA]</scope>
    <source>
        <strain evidence="3">DV1</strain>
        <tissue evidence="3">Whole organism</tissue>
    </source>
</reference>
<evidence type="ECO:0000313" key="4">
    <source>
        <dbReference type="Proteomes" id="UP000215902"/>
    </source>
</evidence>
<name>A0A267H676_9PLAT</name>